<evidence type="ECO:0000256" key="2">
    <source>
        <dbReference type="PROSITE-ProRule" id="PRU00626"/>
    </source>
</evidence>
<evidence type="ECO:0000313" key="5">
    <source>
        <dbReference type="Proteomes" id="UP000697710"/>
    </source>
</evidence>
<organism evidence="4 5">
    <name type="scientific">Eiseniibacteriota bacterium</name>
    <dbReference type="NCBI Taxonomy" id="2212470"/>
    <lineage>
        <taxon>Bacteria</taxon>
        <taxon>Candidatus Eiseniibacteriota</taxon>
    </lineage>
</organism>
<dbReference type="Gene3D" id="3.30.110.60">
    <property type="entry name" value="YhbY-like"/>
    <property type="match status" value="1"/>
</dbReference>
<name>A0A956RRG2_UNCEI</name>
<dbReference type="PANTHER" id="PTHR40065">
    <property type="entry name" value="RNA-BINDING PROTEIN YHBY"/>
    <property type="match status" value="1"/>
</dbReference>
<proteinExistence type="predicted"/>
<dbReference type="InterPro" id="IPR035920">
    <property type="entry name" value="YhbY-like_sf"/>
</dbReference>
<dbReference type="GO" id="GO:0003723">
    <property type="term" value="F:RNA binding"/>
    <property type="evidence" value="ECO:0007669"/>
    <property type="project" value="UniProtKB-UniRule"/>
</dbReference>
<reference evidence="4" key="1">
    <citation type="submission" date="2020-04" db="EMBL/GenBank/DDBJ databases">
        <authorList>
            <person name="Zhang T."/>
        </authorList>
    </citation>
    <scope>NUCLEOTIDE SEQUENCE</scope>
    <source>
        <strain evidence="4">HKST-UBA01</strain>
    </source>
</reference>
<sequence length="103" mass="11332">MELTGKDRRYLRGLGNPLKPVVWIGREGITPGVLRSIDEAHLGAELIKVKMLDPGEHDRKAVAAELAEKSPSHFVGMVGGTILLFRRHPEKPRISLPSESDAD</sequence>
<dbReference type="PROSITE" id="PS51295">
    <property type="entry name" value="CRM"/>
    <property type="match status" value="1"/>
</dbReference>
<dbReference type="InterPro" id="IPR051925">
    <property type="entry name" value="RNA-binding_domain"/>
</dbReference>
<dbReference type="EMBL" id="JAGQHR010000743">
    <property type="protein sequence ID" value="MCA9729552.1"/>
    <property type="molecule type" value="Genomic_DNA"/>
</dbReference>
<evidence type="ECO:0000256" key="1">
    <source>
        <dbReference type="ARBA" id="ARBA00022884"/>
    </source>
</evidence>
<keyword evidence="1 2" id="KW-0694">RNA-binding</keyword>
<dbReference type="InterPro" id="IPR001890">
    <property type="entry name" value="RNA-binding_CRM"/>
</dbReference>
<evidence type="ECO:0000313" key="4">
    <source>
        <dbReference type="EMBL" id="MCA9729552.1"/>
    </source>
</evidence>
<dbReference type="SUPFAM" id="SSF75471">
    <property type="entry name" value="YhbY-like"/>
    <property type="match status" value="1"/>
</dbReference>
<dbReference type="AlphaFoldDB" id="A0A956RRG2"/>
<evidence type="ECO:0000259" key="3">
    <source>
        <dbReference type="PROSITE" id="PS51295"/>
    </source>
</evidence>
<accession>A0A956RRG2</accession>
<dbReference type="Pfam" id="PF01985">
    <property type="entry name" value="CRS1_YhbY"/>
    <property type="match status" value="1"/>
</dbReference>
<protein>
    <submittedName>
        <fullName evidence="4">YhbY family RNA-binding protein</fullName>
    </submittedName>
</protein>
<gene>
    <name evidence="4" type="ORF">KC729_17830</name>
</gene>
<feature type="domain" description="CRM" evidence="3">
    <location>
        <begin position="1"/>
        <end position="97"/>
    </location>
</feature>
<reference evidence="4" key="2">
    <citation type="journal article" date="2021" name="Microbiome">
        <title>Successional dynamics and alternative stable states in a saline activated sludge microbial community over 9 years.</title>
        <authorList>
            <person name="Wang Y."/>
            <person name="Ye J."/>
            <person name="Ju F."/>
            <person name="Liu L."/>
            <person name="Boyd J.A."/>
            <person name="Deng Y."/>
            <person name="Parks D.H."/>
            <person name="Jiang X."/>
            <person name="Yin X."/>
            <person name="Woodcroft B.J."/>
            <person name="Tyson G.W."/>
            <person name="Hugenholtz P."/>
            <person name="Polz M.F."/>
            <person name="Zhang T."/>
        </authorList>
    </citation>
    <scope>NUCLEOTIDE SEQUENCE</scope>
    <source>
        <strain evidence="4">HKST-UBA01</strain>
    </source>
</reference>
<dbReference type="PANTHER" id="PTHR40065:SF3">
    <property type="entry name" value="RNA-BINDING PROTEIN YHBY"/>
    <property type="match status" value="1"/>
</dbReference>
<dbReference type="SMART" id="SM01103">
    <property type="entry name" value="CRS1_YhbY"/>
    <property type="match status" value="1"/>
</dbReference>
<dbReference type="Proteomes" id="UP000697710">
    <property type="component" value="Unassembled WGS sequence"/>
</dbReference>
<comment type="caution">
    <text evidence="4">The sequence shown here is derived from an EMBL/GenBank/DDBJ whole genome shotgun (WGS) entry which is preliminary data.</text>
</comment>